<dbReference type="Pfam" id="PF00593">
    <property type="entry name" value="TonB_dep_Rec_b-barrel"/>
    <property type="match status" value="1"/>
</dbReference>
<dbReference type="PANTHER" id="PTHR32552">
    <property type="entry name" value="FERRICHROME IRON RECEPTOR-RELATED"/>
    <property type="match status" value="1"/>
</dbReference>
<organism evidence="18 19">
    <name type="scientific">Parahaliea mediterranea</name>
    <dbReference type="NCBI Taxonomy" id="651086"/>
    <lineage>
        <taxon>Bacteria</taxon>
        <taxon>Pseudomonadati</taxon>
        <taxon>Pseudomonadota</taxon>
        <taxon>Gammaproteobacteria</taxon>
        <taxon>Cellvibrionales</taxon>
        <taxon>Halieaceae</taxon>
        <taxon>Parahaliea</taxon>
    </lineage>
</organism>
<evidence type="ECO:0000256" key="15">
    <source>
        <dbReference type="SAM" id="SignalP"/>
    </source>
</evidence>
<evidence type="ECO:0000256" key="4">
    <source>
        <dbReference type="ARBA" id="ARBA00022496"/>
    </source>
</evidence>
<evidence type="ECO:0000259" key="16">
    <source>
        <dbReference type="Pfam" id="PF00593"/>
    </source>
</evidence>
<dbReference type="InterPro" id="IPR036942">
    <property type="entry name" value="Beta-barrel_TonB_sf"/>
</dbReference>
<feature type="domain" description="TonB-dependent receptor plug" evidence="17">
    <location>
        <begin position="41"/>
        <end position="151"/>
    </location>
</feature>
<keyword evidence="11 12" id="KW-0998">Cell outer membrane</keyword>
<evidence type="ECO:0000256" key="3">
    <source>
        <dbReference type="ARBA" id="ARBA00022452"/>
    </source>
</evidence>
<sequence length="712" mass="77349">MKRLHAPRMTLAATVAASLATPALAQLEEIIVTAQKREQSLLDVPLSVATLSGERFSSIFEGGADIRGLSARVPGLYVESSNGRVAPRFYIRGLGNIDFDLAASQPVSVIMDEVVKENVVLKSFPLFDIDRVEVLRGPQGSLFGRNTTAGIVKFDSRKPGHEPEGRAKVDIGTLGTVNFEGAMGGGLTDTLAGRVAVLYQSREDWIDNGYTGEDDALGGFREKAAKGFLLWEPNERFSALLGAHYRDLDGTAAVFRANIFSPGSNDLNDNYDRDTVFFDEGDNNPQEYDNAGLNLKLDYDFDAFTLTSITAWEDAEGRSLGDIDGGNLESGPGFIPFPSQTQDAADTSQLSQEFRLANAGGERFNWQVGVFYFDSELDVETNPFFMAATTVTHENTTWAVFGQGDLALGEAWTLTAGIRYTDDEKDFSAPGYTVDVGDDQVSGDLALSFAASDNSTFWAKVGTGFRAPTIQGRDVAFGAAPSVADSETITSFEVGYKAELANNRLRLNTALFYYEVEDMQFTAVGGAGNLIQLVNADQGTGQGAELDVEWMVTDNLQLTFGAAYADTEIEDSGLRVAPCGSRACTPTDPSAGGGFVFVDGNPFPNAPETTFNFTVSYTVPVGREGELFAFTDWSYQGDTQIFLYDAKEFRTDGQYEGGVRLGWRMRDHSYEIALFGRNITDEENVQGAIDFNNLTGFTNEPRVWGVSLATEF</sequence>
<keyword evidence="8" id="KW-0406">Ion transport</keyword>
<dbReference type="SUPFAM" id="SSF56935">
    <property type="entry name" value="Porins"/>
    <property type="match status" value="1"/>
</dbReference>
<feature type="chain" id="PRO_5037705880" evidence="15">
    <location>
        <begin position="26"/>
        <end position="712"/>
    </location>
</feature>
<comment type="caution">
    <text evidence="18">The sequence shown here is derived from an EMBL/GenBank/DDBJ whole genome shotgun (WGS) entry which is preliminary data.</text>
</comment>
<keyword evidence="4" id="KW-0410">Iron transport</keyword>
<feature type="short sequence motif" description="TonB C-terminal box" evidence="13">
    <location>
        <begin position="695"/>
        <end position="712"/>
    </location>
</feature>
<dbReference type="GO" id="GO:0006826">
    <property type="term" value="P:iron ion transport"/>
    <property type="evidence" value="ECO:0007669"/>
    <property type="project" value="UniProtKB-KW"/>
</dbReference>
<evidence type="ECO:0000256" key="2">
    <source>
        <dbReference type="ARBA" id="ARBA00022448"/>
    </source>
</evidence>
<evidence type="ECO:0000256" key="11">
    <source>
        <dbReference type="ARBA" id="ARBA00023237"/>
    </source>
</evidence>
<evidence type="ECO:0000256" key="1">
    <source>
        <dbReference type="ARBA" id="ARBA00004571"/>
    </source>
</evidence>
<dbReference type="PROSITE" id="PS01156">
    <property type="entry name" value="TONB_DEPENDENT_REC_2"/>
    <property type="match status" value="1"/>
</dbReference>
<dbReference type="Proteomes" id="UP000664303">
    <property type="component" value="Unassembled WGS sequence"/>
</dbReference>
<keyword evidence="3 12" id="KW-1134">Transmembrane beta strand</keyword>
<dbReference type="GO" id="GO:0009279">
    <property type="term" value="C:cell outer membrane"/>
    <property type="evidence" value="ECO:0007669"/>
    <property type="project" value="UniProtKB-SubCell"/>
</dbReference>
<evidence type="ECO:0000256" key="8">
    <source>
        <dbReference type="ARBA" id="ARBA00023065"/>
    </source>
</evidence>
<evidence type="ECO:0000256" key="5">
    <source>
        <dbReference type="ARBA" id="ARBA00022692"/>
    </source>
</evidence>
<evidence type="ECO:0000256" key="12">
    <source>
        <dbReference type="PROSITE-ProRule" id="PRU01360"/>
    </source>
</evidence>
<feature type="signal peptide" evidence="15">
    <location>
        <begin position="1"/>
        <end position="25"/>
    </location>
</feature>
<evidence type="ECO:0000256" key="9">
    <source>
        <dbReference type="ARBA" id="ARBA00023077"/>
    </source>
</evidence>
<dbReference type="InterPro" id="IPR010917">
    <property type="entry name" value="TonB_rcpt_CS"/>
</dbReference>
<feature type="domain" description="TonB-dependent receptor-like beta-barrel" evidence="16">
    <location>
        <begin position="252"/>
        <end position="678"/>
    </location>
</feature>
<dbReference type="RefSeq" id="WP_206559159.1">
    <property type="nucleotide sequence ID" value="NZ_JAFKCZ010000003.1"/>
</dbReference>
<dbReference type="AlphaFoldDB" id="A0A939IL86"/>
<keyword evidence="6 15" id="KW-0732">Signal</keyword>
<dbReference type="InterPro" id="IPR000531">
    <property type="entry name" value="Beta-barrel_TonB"/>
</dbReference>
<keyword evidence="18" id="KW-0675">Receptor</keyword>
<keyword evidence="9 14" id="KW-0798">TonB box</keyword>
<evidence type="ECO:0000256" key="14">
    <source>
        <dbReference type="RuleBase" id="RU003357"/>
    </source>
</evidence>
<comment type="similarity">
    <text evidence="12 14">Belongs to the TonB-dependent receptor family.</text>
</comment>
<dbReference type="Pfam" id="PF07715">
    <property type="entry name" value="Plug"/>
    <property type="match status" value="1"/>
</dbReference>
<dbReference type="PANTHER" id="PTHR32552:SF81">
    <property type="entry name" value="TONB-DEPENDENT OUTER MEMBRANE RECEPTOR"/>
    <property type="match status" value="1"/>
</dbReference>
<gene>
    <name evidence="18" type="ORF">JYP50_03840</name>
</gene>
<dbReference type="EMBL" id="JAFKCZ010000003">
    <property type="protein sequence ID" value="MBN7795707.1"/>
    <property type="molecule type" value="Genomic_DNA"/>
</dbReference>
<protein>
    <submittedName>
        <fullName evidence="18">TonB-dependent receptor</fullName>
    </submittedName>
</protein>
<accession>A0A939IL86</accession>
<reference evidence="18" key="1">
    <citation type="submission" date="2021-02" db="EMBL/GenBank/DDBJ databases">
        <title>PHA producing bacteria isolated from coastal sediment in Guangdong, Shenzhen.</title>
        <authorList>
            <person name="Zheng W."/>
            <person name="Yu S."/>
            <person name="Huang Y."/>
        </authorList>
    </citation>
    <scope>NUCLEOTIDE SEQUENCE</scope>
    <source>
        <strain evidence="18">TN14-10</strain>
    </source>
</reference>
<keyword evidence="2 12" id="KW-0813">Transport</keyword>
<evidence type="ECO:0000256" key="10">
    <source>
        <dbReference type="ARBA" id="ARBA00023136"/>
    </source>
</evidence>
<evidence type="ECO:0000259" key="17">
    <source>
        <dbReference type="Pfam" id="PF07715"/>
    </source>
</evidence>
<keyword evidence="7" id="KW-0408">Iron</keyword>
<dbReference type="InterPro" id="IPR012910">
    <property type="entry name" value="Plug_dom"/>
</dbReference>
<dbReference type="InterPro" id="IPR039426">
    <property type="entry name" value="TonB-dep_rcpt-like"/>
</dbReference>
<evidence type="ECO:0000313" key="18">
    <source>
        <dbReference type="EMBL" id="MBN7795707.1"/>
    </source>
</evidence>
<dbReference type="CDD" id="cd01347">
    <property type="entry name" value="ligand_gated_channel"/>
    <property type="match status" value="1"/>
</dbReference>
<name>A0A939IL86_9GAMM</name>
<keyword evidence="10 12" id="KW-0472">Membrane</keyword>
<comment type="subcellular location">
    <subcellularLocation>
        <location evidence="1 12">Cell outer membrane</location>
        <topology evidence="1 12">Multi-pass membrane protein</topology>
    </subcellularLocation>
</comment>
<keyword evidence="5 12" id="KW-0812">Transmembrane</keyword>
<evidence type="ECO:0000313" key="19">
    <source>
        <dbReference type="Proteomes" id="UP000664303"/>
    </source>
</evidence>
<proteinExistence type="inferred from homology"/>
<dbReference type="Gene3D" id="2.40.170.20">
    <property type="entry name" value="TonB-dependent receptor, beta-barrel domain"/>
    <property type="match status" value="1"/>
</dbReference>
<evidence type="ECO:0000256" key="13">
    <source>
        <dbReference type="PROSITE-ProRule" id="PRU10144"/>
    </source>
</evidence>
<keyword evidence="19" id="KW-1185">Reference proteome</keyword>
<evidence type="ECO:0000256" key="6">
    <source>
        <dbReference type="ARBA" id="ARBA00022729"/>
    </source>
</evidence>
<evidence type="ECO:0000256" key="7">
    <source>
        <dbReference type="ARBA" id="ARBA00023004"/>
    </source>
</evidence>
<dbReference type="PROSITE" id="PS52016">
    <property type="entry name" value="TONB_DEPENDENT_REC_3"/>
    <property type="match status" value="1"/>
</dbReference>